<gene>
    <name evidence="4 6" type="primary">tgt</name>
    <name evidence="6" type="ORF">DF168_00522</name>
</gene>
<evidence type="ECO:0000313" key="7">
    <source>
        <dbReference type="Proteomes" id="UP000247465"/>
    </source>
</evidence>
<dbReference type="Gene3D" id="3.20.20.105">
    <property type="entry name" value="Queuine tRNA-ribosyltransferase-like"/>
    <property type="match status" value="1"/>
</dbReference>
<dbReference type="PANTHER" id="PTHR46499">
    <property type="entry name" value="QUEUINE TRNA-RIBOSYLTRANSFERASE"/>
    <property type="match status" value="1"/>
</dbReference>
<evidence type="ECO:0000259" key="5">
    <source>
        <dbReference type="Pfam" id="PF01702"/>
    </source>
</evidence>
<name>A0A2Z4AH70_9BACT</name>
<dbReference type="AlphaFoldDB" id="A0A2Z4AH70"/>
<dbReference type="Proteomes" id="UP000247465">
    <property type="component" value="Chromosome"/>
</dbReference>
<evidence type="ECO:0000313" key="6">
    <source>
        <dbReference type="EMBL" id="AWT59337.1"/>
    </source>
</evidence>
<comment type="catalytic activity">
    <reaction evidence="4">
        <text>7-aminomethyl-7-carbaguanine + guanosine(34) in tRNA = 7-aminomethyl-7-carbaguanosine(34) in tRNA + guanine</text>
        <dbReference type="Rhea" id="RHEA:24104"/>
        <dbReference type="Rhea" id="RHEA-COMP:10341"/>
        <dbReference type="Rhea" id="RHEA-COMP:10342"/>
        <dbReference type="ChEBI" id="CHEBI:16235"/>
        <dbReference type="ChEBI" id="CHEBI:58703"/>
        <dbReference type="ChEBI" id="CHEBI:74269"/>
        <dbReference type="ChEBI" id="CHEBI:82833"/>
        <dbReference type="EC" id="2.4.2.29"/>
    </reaction>
</comment>
<feature type="binding site" evidence="4">
    <location>
        <position position="184"/>
    </location>
    <ligand>
        <name>substrate</name>
    </ligand>
</feature>
<dbReference type="GO" id="GO:0005829">
    <property type="term" value="C:cytosol"/>
    <property type="evidence" value="ECO:0007669"/>
    <property type="project" value="TreeGrafter"/>
</dbReference>
<dbReference type="NCBIfam" id="TIGR00430">
    <property type="entry name" value="Q_tRNA_tgt"/>
    <property type="match status" value="1"/>
</dbReference>
<dbReference type="NCBIfam" id="TIGR00449">
    <property type="entry name" value="tgt_general"/>
    <property type="match status" value="1"/>
</dbReference>
<comment type="function">
    <text evidence="4">Catalyzes the base-exchange of a guanine (G) residue with the queuine precursor 7-aminomethyl-7-deazaguanine (PreQ1) at position 34 (anticodon wobble position) in tRNAs with GU(N) anticodons (tRNA-Asp, -Asn, -His and -Tyr). Catalysis occurs through a double-displacement mechanism. The nucleophile active site attacks the C1' of nucleotide 34 to detach the guanine base from the RNA, forming a covalent enzyme-RNA intermediate. The proton acceptor active site deprotonates the incoming PreQ1, allowing a nucleophilic attack on the C1' of the ribose to form the product. After dissociation, two additional enzymatic reactions on the tRNA convert PreQ1 to queuine (Q), resulting in the hypermodified nucleoside queuosine (7-(((4,5-cis-dihydroxy-2-cyclopenten-1-yl)amino)methyl)-7-deazaguanosine).</text>
</comment>
<comment type="caution">
    <text evidence="4">Lacks conserved residue(s) required for the propagation of feature annotation.</text>
</comment>
<dbReference type="HAMAP" id="MF_00168">
    <property type="entry name" value="Q_tRNA_Tgt"/>
    <property type="match status" value="1"/>
</dbReference>
<keyword evidence="4" id="KW-0671">Queuosine biosynthesis</keyword>
<feature type="region of interest" description="RNA binding; important for wobble base 34 recognition" evidence="4">
    <location>
        <begin position="266"/>
        <end position="270"/>
    </location>
</feature>
<feature type="active site" description="Nucleophile" evidence="4">
    <location>
        <position position="261"/>
    </location>
</feature>
<keyword evidence="3 4" id="KW-0819">tRNA processing</keyword>
<accession>A0A2Z4AH70</accession>
<protein>
    <recommendedName>
        <fullName evidence="4">Queuine tRNA-ribosyltransferase</fullName>
        <ecNumber evidence="4">2.4.2.29</ecNumber>
    </recommendedName>
    <alternativeName>
        <fullName evidence="4">Guanine insertion enzyme</fullName>
    </alternativeName>
    <alternativeName>
        <fullName evidence="4">tRNA-guanine transglycosylase</fullName>
    </alternativeName>
</protein>
<comment type="subunit">
    <text evidence="4">Homodimer. Within each dimer, one monomer is responsible for RNA recognition and catalysis, while the other monomer binds to the replacement base PreQ1.</text>
</comment>
<evidence type="ECO:0000256" key="1">
    <source>
        <dbReference type="ARBA" id="ARBA00022676"/>
    </source>
</evidence>
<dbReference type="InterPro" id="IPR050076">
    <property type="entry name" value="ArchSynthase1/Queuine_TRR"/>
</dbReference>
<feature type="binding site" evidence="4">
    <location>
        <begin position="83"/>
        <end position="87"/>
    </location>
    <ligand>
        <name>substrate</name>
    </ligand>
</feature>
<dbReference type="PANTHER" id="PTHR46499:SF1">
    <property type="entry name" value="QUEUINE TRNA-RIBOSYLTRANSFERASE"/>
    <property type="match status" value="1"/>
</dbReference>
<dbReference type="GO" id="GO:0008479">
    <property type="term" value="F:tRNA-guanosine(34) queuine transglycosylase activity"/>
    <property type="evidence" value="ECO:0007669"/>
    <property type="project" value="UniProtKB-UniRule"/>
</dbReference>
<dbReference type="InterPro" id="IPR004803">
    <property type="entry name" value="TGT"/>
</dbReference>
<keyword evidence="2 4" id="KW-0808">Transferase</keyword>
<feature type="binding site" evidence="4">
    <location>
        <position position="211"/>
    </location>
    <ligand>
        <name>substrate</name>
    </ligand>
</feature>
<dbReference type="InterPro" id="IPR036511">
    <property type="entry name" value="TGT-like_sf"/>
</dbReference>
<keyword evidence="1 4" id="KW-0328">Glycosyltransferase</keyword>
<feature type="region of interest" description="RNA binding" evidence="4">
    <location>
        <begin position="242"/>
        <end position="248"/>
    </location>
</feature>
<feature type="active site" description="Proton acceptor" evidence="4">
    <location>
        <position position="83"/>
    </location>
</feature>
<dbReference type="SUPFAM" id="SSF51713">
    <property type="entry name" value="tRNA-guanine transglycosylase"/>
    <property type="match status" value="1"/>
</dbReference>
<evidence type="ECO:0000256" key="4">
    <source>
        <dbReference type="HAMAP-Rule" id="MF_00168"/>
    </source>
</evidence>
<feature type="binding site" evidence="4">
    <location>
        <position position="137"/>
    </location>
    <ligand>
        <name>substrate</name>
    </ligand>
</feature>
<comment type="pathway">
    <text evidence="4">tRNA modification; tRNA-queuosine biosynthesis.</text>
</comment>
<dbReference type="UniPathway" id="UPA00392"/>
<comment type="similarity">
    <text evidence="4">Belongs to the queuine tRNA-ribosyltransferase family.</text>
</comment>
<dbReference type="EMBL" id="CP029803">
    <property type="protein sequence ID" value="AWT59337.1"/>
    <property type="molecule type" value="Genomic_DNA"/>
</dbReference>
<feature type="domain" description="tRNA-guanine(15) transglycosylase-like" evidence="5">
    <location>
        <begin position="6"/>
        <end position="362"/>
    </location>
</feature>
<evidence type="ECO:0000256" key="2">
    <source>
        <dbReference type="ARBA" id="ARBA00022679"/>
    </source>
</evidence>
<dbReference type="EC" id="2.4.2.29" evidence="4"/>
<organism evidence="6 7">
    <name type="scientific">Candidatus Moanibacter tarae</name>
    <dbReference type="NCBI Taxonomy" id="2200854"/>
    <lineage>
        <taxon>Bacteria</taxon>
        <taxon>Pseudomonadati</taxon>
        <taxon>Verrucomicrobiota</taxon>
        <taxon>Opitutia</taxon>
        <taxon>Puniceicoccales</taxon>
        <taxon>Puniceicoccales incertae sedis</taxon>
        <taxon>Candidatus Moanibacter</taxon>
    </lineage>
</organism>
<dbReference type="Pfam" id="PF01702">
    <property type="entry name" value="TGT"/>
    <property type="match status" value="1"/>
</dbReference>
<reference evidence="6 7" key="1">
    <citation type="submission" date="2018-06" db="EMBL/GenBank/DDBJ databases">
        <title>Draft Genome Sequence of a Novel Marine Bacterium Related to the Verrucomicrobia.</title>
        <authorList>
            <person name="Vosseberg J."/>
            <person name="Martijn J."/>
            <person name="Ettema T.J.G."/>
        </authorList>
    </citation>
    <scope>NUCLEOTIDE SEQUENCE [LARGE SCALE GENOMIC DNA]</scope>
    <source>
        <strain evidence="6">TARA_B100001123</strain>
    </source>
</reference>
<dbReference type="InterPro" id="IPR002616">
    <property type="entry name" value="tRNA_ribo_trans-like"/>
</dbReference>
<dbReference type="KEGG" id="mtar:DF168_00522"/>
<dbReference type="GO" id="GO:0008616">
    <property type="term" value="P:tRNA queuosine(34) biosynthetic process"/>
    <property type="evidence" value="ECO:0007669"/>
    <property type="project" value="UniProtKB-UniRule"/>
</dbReference>
<proteinExistence type="inferred from homology"/>
<evidence type="ECO:0000256" key="3">
    <source>
        <dbReference type="ARBA" id="ARBA00022694"/>
    </source>
</evidence>
<sequence length="366" mass="40800">MSGLEARAGRLQTQHGDVATPIFMPVGTQASVKSLTPVHLHEVGARVILGNTYHLNLRPGSDTIHKLGGLHQFMGWGGPILTDSGGYQVFSLSRLRKITDQGVFFRSHIDGEVVFLGPVEVMNIQRNLGSDIAMVLDECSPSQSKRDVCAQAVERTVYWADRCLTIANETGFRKEGGQVFGIVQGSVFEDLRTECSKALVSMGFDGFAIGGVSVGESESKMFKQVKWVSSQVPKDYPLYVMGVGTPPQMLRMVAMGVDMFDCVMPTRAARHGMVFTPSGPINISNSKYREDDRPLVDGVDNYTCRNFSRSYLRHLVTSKELLAHTLLSIHNLHFYIEIMRQARQHIIEGDFDLWHKEWISIYEGNK</sequence>